<dbReference type="PROSITE" id="PS50883">
    <property type="entry name" value="EAL"/>
    <property type="match status" value="1"/>
</dbReference>
<dbReference type="SUPFAM" id="SSF52075">
    <property type="entry name" value="Outer arm dynein light chain 1"/>
    <property type="match status" value="1"/>
</dbReference>
<keyword evidence="2" id="KW-0677">Repeat</keyword>
<feature type="compositionally biased region" description="Low complexity" evidence="4">
    <location>
        <begin position="224"/>
        <end position="237"/>
    </location>
</feature>
<comment type="caution">
    <text evidence="6">The sequence shown here is derived from an EMBL/GenBank/DDBJ whole genome shotgun (WGS) entry which is preliminary data.</text>
</comment>
<feature type="region of interest" description="Disordered" evidence="4">
    <location>
        <begin position="224"/>
        <end position="248"/>
    </location>
</feature>
<dbReference type="SMART" id="SM00369">
    <property type="entry name" value="LRR_TYP"/>
    <property type="match status" value="3"/>
</dbReference>
<dbReference type="Pfam" id="PF13855">
    <property type="entry name" value="LRR_8"/>
    <property type="match status" value="1"/>
</dbReference>
<keyword evidence="3" id="KW-0175">Coiled coil</keyword>
<feature type="coiled-coil region" evidence="3">
    <location>
        <begin position="434"/>
        <end position="496"/>
    </location>
</feature>
<keyword evidence="1" id="KW-0433">Leucine-rich repeat</keyword>
<evidence type="ECO:0000256" key="1">
    <source>
        <dbReference type="ARBA" id="ARBA00022614"/>
    </source>
</evidence>
<feature type="region of interest" description="Disordered" evidence="4">
    <location>
        <begin position="729"/>
        <end position="748"/>
    </location>
</feature>
<dbReference type="PANTHER" id="PTHR15454:SF56">
    <property type="entry name" value="PROTEIN PHOSPHATASE 1 REGULATORY SUBUNIT 7-RELATED"/>
    <property type="match status" value="1"/>
</dbReference>
<dbReference type="InterPro" id="IPR032675">
    <property type="entry name" value="LRR_dom_sf"/>
</dbReference>
<evidence type="ECO:0000256" key="2">
    <source>
        <dbReference type="ARBA" id="ARBA00022737"/>
    </source>
</evidence>
<evidence type="ECO:0000256" key="3">
    <source>
        <dbReference type="SAM" id="Coils"/>
    </source>
</evidence>
<evidence type="ECO:0000259" key="5">
    <source>
        <dbReference type="PROSITE" id="PS50883"/>
    </source>
</evidence>
<dbReference type="EMBL" id="CAUJNA010002090">
    <property type="protein sequence ID" value="CAJ1390521.1"/>
    <property type="molecule type" value="Genomic_DNA"/>
</dbReference>
<feature type="compositionally biased region" description="Basic and acidic residues" evidence="4">
    <location>
        <begin position="821"/>
        <end position="833"/>
    </location>
</feature>
<feature type="region of interest" description="Disordered" evidence="4">
    <location>
        <begin position="821"/>
        <end position="840"/>
    </location>
</feature>
<dbReference type="PANTHER" id="PTHR15454">
    <property type="entry name" value="NISCHARIN RELATED"/>
    <property type="match status" value="1"/>
</dbReference>
<dbReference type="Gene3D" id="3.80.10.10">
    <property type="entry name" value="Ribonuclease Inhibitor"/>
    <property type="match status" value="2"/>
</dbReference>
<evidence type="ECO:0000313" key="6">
    <source>
        <dbReference type="EMBL" id="CAJ1390521.1"/>
    </source>
</evidence>
<protein>
    <recommendedName>
        <fullName evidence="5">EAL domain-containing protein</fullName>
    </recommendedName>
</protein>
<evidence type="ECO:0000313" key="7">
    <source>
        <dbReference type="Proteomes" id="UP001178507"/>
    </source>
</evidence>
<feature type="region of interest" description="Disordered" evidence="4">
    <location>
        <begin position="181"/>
        <end position="206"/>
    </location>
</feature>
<feature type="domain" description="EAL" evidence="5">
    <location>
        <begin position="1"/>
        <end position="100"/>
    </location>
</feature>
<dbReference type="AlphaFoldDB" id="A0AA36IND1"/>
<name>A0AA36IND1_9DINO</name>
<proteinExistence type="predicted"/>
<organism evidence="6 7">
    <name type="scientific">Effrenium voratum</name>
    <dbReference type="NCBI Taxonomy" id="2562239"/>
    <lineage>
        <taxon>Eukaryota</taxon>
        <taxon>Sar</taxon>
        <taxon>Alveolata</taxon>
        <taxon>Dinophyceae</taxon>
        <taxon>Suessiales</taxon>
        <taxon>Symbiodiniaceae</taxon>
        <taxon>Effrenium</taxon>
    </lineage>
</organism>
<dbReference type="PROSITE" id="PS51450">
    <property type="entry name" value="LRR"/>
    <property type="match status" value="2"/>
</dbReference>
<reference evidence="6" key="1">
    <citation type="submission" date="2023-08" db="EMBL/GenBank/DDBJ databases">
        <authorList>
            <person name="Chen Y."/>
            <person name="Shah S."/>
            <person name="Dougan E. K."/>
            <person name="Thang M."/>
            <person name="Chan C."/>
        </authorList>
    </citation>
    <scope>NUCLEOTIDE SEQUENCE</scope>
</reference>
<dbReference type="Proteomes" id="UP001178507">
    <property type="component" value="Unassembled WGS sequence"/>
</dbReference>
<accession>A0AA36IND1</accession>
<keyword evidence="7" id="KW-1185">Reference proteome</keyword>
<dbReference type="InterPro" id="IPR003591">
    <property type="entry name" value="Leu-rich_rpt_typical-subtyp"/>
</dbReference>
<gene>
    <name evidence="6" type="ORF">EVOR1521_LOCUS15916</name>
</gene>
<dbReference type="InterPro" id="IPR001611">
    <property type="entry name" value="Leu-rich_rpt"/>
</dbReference>
<dbReference type="InterPro" id="IPR001633">
    <property type="entry name" value="EAL_dom"/>
</dbReference>
<sequence>MALDLLGVGISSLEEVEEGPPPRRLNLHMNRISDLAGLGRFARLEELILSANCITSLRCEHFQEQGQLKLLDLSCNQLQGLSGLQPLRALRELRVAYNQVQSLEGLQSFWGRQYELKVLDLRCNRIAGLPQLLFLGGCCKLEALRFKEGGGKENPICAETMYSSSVLMAAPWLQTLDGAPAQEAAEPKPAPAPAPEQSAKEELRRRELEQAGAELRAAQREAQLAEEQAMAAQNAAEEAAHRRAMQGAAREARLKADLEEIVQAVQKHEAHFAQELSKLEAADAELPAAQAAASAQEAQLRLEEQRCRELSSSEAREISLAASWKSERDAAEQMLTLWRQKSSTLPTYDVSALQRELLLTSEQLQETRRHLGDLPSLAEELREQEQRVLDARRDAREQECVARSWNLEAAAVAGRLASIRGAAAQSARAGAEMLDAAELQCKNYQESLAESLAEESMLRKEVDLQSRPETVQEGSLHWLLAERERLQAEVQEAEQAPDPGAAAVGALKGKLASVLEEAWQGLQETERRRRAVQEELEQKERALELARNQEQLDEVVLGEMQLQLARCREEEAAAVLQVQQKASEASYERLEAERVQQRSEEVEAQSEELQHLRSTEYARRSEYQDCVQAVKELKDEMQRQGEEQSHAAQRLESLRLALETRREELRLLLERLQQLQRAGDADLQRQKIKEQMIADAEQQVADLQQALAEAEKAKQENDLAWRDRLTEATTSAEEHAQRAEALRQSSLEHEEEIAKLRRQARAKGERNDYVEMQLEQVNRMTEERSSSLEAKVQAMRAEGGEVLDEARWAQSEMEQRFRSERAEQLQQEKDGRSRLAQLRPRLQRAPAQRLALERRIAEEKKASKERVARLLATFGAAPSWR</sequence>
<dbReference type="GO" id="GO:0005737">
    <property type="term" value="C:cytoplasm"/>
    <property type="evidence" value="ECO:0007669"/>
    <property type="project" value="TreeGrafter"/>
</dbReference>
<feature type="coiled-coil region" evidence="3">
    <location>
        <begin position="374"/>
        <end position="401"/>
    </location>
</feature>
<evidence type="ECO:0000256" key="4">
    <source>
        <dbReference type="SAM" id="MobiDB-lite"/>
    </source>
</evidence>